<feature type="domain" description="Type II/III secretion system secretin-like" evidence="7">
    <location>
        <begin position="425"/>
        <end position="484"/>
    </location>
</feature>
<dbReference type="InterPro" id="IPR005644">
    <property type="entry name" value="NolW-like"/>
</dbReference>
<dbReference type="Proteomes" id="UP000027100">
    <property type="component" value="Unassembled WGS sequence"/>
</dbReference>
<reference evidence="10 11" key="1">
    <citation type="journal article" date="2014" name="Antonie Van Leeuwenhoek">
        <title>Hyphomonas beringensis sp. nov. and Hyphomonas chukchiensis sp. nov., isolated from surface seawater of the Bering Sea and Chukchi Sea.</title>
        <authorList>
            <person name="Li C."/>
            <person name="Lai Q."/>
            <person name="Li G."/>
            <person name="Dong C."/>
            <person name="Wang J."/>
            <person name="Liao Y."/>
            <person name="Shao Z."/>
        </authorList>
    </citation>
    <scope>NUCLEOTIDE SEQUENCE [LARGE SCALE GENOMIC DNA]</scope>
    <source>
        <strain evidence="10 11">PS728</strain>
    </source>
</reference>
<dbReference type="RefSeq" id="WP_035601336.1">
    <property type="nucleotide sequence ID" value="NZ_ARYM01000025.1"/>
</dbReference>
<keyword evidence="6" id="KW-0813">Transport</keyword>
<evidence type="ECO:0000256" key="4">
    <source>
        <dbReference type="ARBA" id="ARBA00023136"/>
    </source>
</evidence>
<dbReference type="PRINTS" id="PR00811">
    <property type="entry name" value="BCTERIALGSPD"/>
</dbReference>
<dbReference type="Pfam" id="PF00263">
    <property type="entry name" value="Secretin"/>
    <property type="match status" value="1"/>
</dbReference>
<evidence type="ECO:0000256" key="2">
    <source>
        <dbReference type="ARBA" id="ARBA00022692"/>
    </source>
</evidence>
<dbReference type="eggNOG" id="COG1450">
    <property type="taxonomic scope" value="Bacteria"/>
</dbReference>
<dbReference type="PATRIC" id="fig|1280954.3.peg.3378"/>
<evidence type="ECO:0000313" key="11">
    <source>
        <dbReference type="Proteomes" id="UP000027100"/>
    </source>
</evidence>
<feature type="domain" description="GspD-like N0" evidence="9">
    <location>
        <begin position="40"/>
        <end position="106"/>
    </location>
</feature>
<keyword evidence="2" id="KW-0812">Transmembrane</keyword>
<feature type="domain" description="NolW-like" evidence="8">
    <location>
        <begin position="137"/>
        <end position="195"/>
    </location>
</feature>
<gene>
    <name evidence="10" type="ORF">HPO_16730</name>
</gene>
<evidence type="ECO:0000259" key="7">
    <source>
        <dbReference type="Pfam" id="PF00263"/>
    </source>
</evidence>
<sequence length="487" mass="51527">MAERFPETWYGSERFLSPAPDRITEAPRLVRQGEARSFMFRDAPIDAVVNQILGTGFGLNYVIDPAVSGTITLRLEDISDPAQAVAALTGALQLQGLGITEKGGIYVVAPLSREEAAAGVPAFIQTTDLPPAGTSLAVLQLKHARVEDVSRIATAMLPPNTIRHGDESRGLIVLSGSPDTVAVGVEILKSLDVNWLSSVSSALVPIKHARPSEISADLAPAISNIGGATIIPVDRLDALFITARQRETVDQLIEWIRRLDRDASPQRMSDLLVYEARYVNAGDLMALTGGTSPGMRNTPAANDTFSTPGGSFGDPSQSGASLYAGLSIKVDPGRNAIIARGNTEELTSLGELLSLLDKPKKQVLIQATIVEVGLTDTSSLGVQWDLVQDQLSARFTEATNGSVSGLFPGVSVSYINTDIKAVINALATTGDVEIVSSPRMLVLNNETARLQIGDQVPVITQSAVSVTNPDAPIVNSTTYRDTGVTAP</sequence>
<evidence type="ECO:0000259" key="9">
    <source>
        <dbReference type="Pfam" id="PF21305"/>
    </source>
</evidence>
<keyword evidence="3" id="KW-0732">Signal</keyword>
<dbReference type="GO" id="GO:0015627">
    <property type="term" value="C:type II protein secretion system complex"/>
    <property type="evidence" value="ECO:0007669"/>
    <property type="project" value="TreeGrafter"/>
</dbReference>
<protein>
    <submittedName>
        <fullName evidence="10">Type II secretion system protein</fullName>
    </submittedName>
</protein>
<dbReference type="STRING" id="1280954.HPO_16730"/>
<proteinExistence type="inferred from homology"/>
<evidence type="ECO:0000256" key="6">
    <source>
        <dbReference type="RuleBase" id="RU004004"/>
    </source>
</evidence>
<dbReference type="GO" id="GO:0009279">
    <property type="term" value="C:cell outer membrane"/>
    <property type="evidence" value="ECO:0007669"/>
    <property type="project" value="UniProtKB-SubCell"/>
</dbReference>
<organism evidence="10 11">
    <name type="scientific">Hyphomonas polymorpha PS728</name>
    <dbReference type="NCBI Taxonomy" id="1280954"/>
    <lineage>
        <taxon>Bacteria</taxon>
        <taxon>Pseudomonadati</taxon>
        <taxon>Pseudomonadota</taxon>
        <taxon>Alphaproteobacteria</taxon>
        <taxon>Hyphomonadales</taxon>
        <taxon>Hyphomonadaceae</taxon>
        <taxon>Hyphomonas</taxon>
    </lineage>
</organism>
<keyword evidence="11" id="KW-1185">Reference proteome</keyword>
<dbReference type="Pfam" id="PF03958">
    <property type="entry name" value="Secretin_N"/>
    <property type="match status" value="1"/>
</dbReference>
<dbReference type="PANTHER" id="PTHR30332">
    <property type="entry name" value="PROBABLE GENERAL SECRETION PATHWAY PROTEIN D"/>
    <property type="match status" value="1"/>
</dbReference>
<accession>A0A062VF41</accession>
<dbReference type="PANTHER" id="PTHR30332:SF25">
    <property type="entry name" value="SECRETIN XPSD"/>
    <property type="match status" value="1"/>
</dbReference>
<evidence type="ECO:0000313" key="10">
    <source>
        <dbReference type="EMBL" id="KCZ97127.1"/>
    </source>
</evidence>
<evidence type="ECO:0000256" key="1">
    <source>
        <dbReference type="ARBA" id="ARBA00004370"/>
    </source>
</evidence>
<name>A0A062VF41_9PROT</name>
<evidence type="ECO:0000256" key="5">
    <source>
        <dbReference type="RuleBase" id="RU004003"/>
    </source>
</evidence>
<dbReference type="EMBL" id="ARYM01000025">
    <property type="protein sequence ID" value="KCZ97127.1"/>
    <property type="molecule type" value="Genomic_DNA"/>
</dbReference>
<dbReference type="InterPro" id="IPR038591">
    <property type="entry name" value="NolW-like_sf"/>
</dbReference>
<dbReference type="OrthoDB" id="9775455at2"/>
<comment type="similarity">
    <text evidence="5">Belongs to the bacterial secretin family.</text>
</comment>
<dbReference type="AlphaFoldDB" id="A0A062VF41"/>
<dbReference type="InterPro" id="IPR004846">
    <property type="entry name" value="T2SS/T3SS_dom"/>
</dbReference>
<dbReference type="InterPro" id="IPR001775">
    <property type="entry name" value="GspD/PilQ"/>
</dbReference>
<dbReference type="Pfam" id="PF21305">
    <property type="entry name" value="type_II_gspD_N0"/>
    <property type="match status" value="1"/>
</dbReference>
<dbReference type="InterPro" id="IPR050810">
    <property type="entry name" value="Bact_Secretion_Sys_Channel"/>
</dbReference>
<dbReference type="InterPro" id="IPR049371">
    <property type="entry name" value="GspD-like_N0"/>
</dbReference>
<comment type="subcellular location">
    <subcellularLocation>
        <location evidence="6">Cell outer membrane</location>
    </subcellularLocation>
    <subcellularLocation>
        <location evidence="1">Membrane</location>
    </subcellularLocation>
</comment>
<evidence type="ECO:0000259" key="8">
    <source>
        <dbReference type="Pfam" id="PF03958"/>
    </source>
</evidence>
<evidence type="ECO:0000256" key="3">
    <source>
        <dbReference type="ARBA" id="ARBA00022729"/>
    </source>
</evidence>
<dbReference type="Gene3D" id="3.30.1370.120">
    <property type="match status" value="3"/>
</dbReference>
<comment type="caution">
    <text evidence="10">The sequence shown here is derived from an EMBL/GenBank/DDBJ whole genome shotgun (WGS) entry which is preliminary data.</text>
</comment>
<keyword evidence="4" id="KW-0472">Membrane</keyword>
<dbReference type="GO" id="GO:0009306">
    <property type="term" value="P:protein secretion"/>
    <property type="evidence" value="ECO:0007669"/>
    <property type="project" value="InterPro"/>
</dbReference>